<dbReference type="EMBL" id="CP038231">
    <property type="protein sequence ID" value="QDH14167.1"/>
    <property type="molecule type" value="Genomic_DNA"/>
</dbReference>
<accession>A0A4Y6UCJ7</accession>
<dbReference type="OrthoDB" id="8673861at2"/>
<organism evidence="1 2">
    <name type="scientific">Formicincola oecophyllae</name>
    <dbReference type="NCBI Taxonomy" id="2558361"/>
    <lineage>
        <taxon>Bacteria</taxon>
        <taxon>Pseudomonadati</taxon>
        <taxon>Pseudomonadota</taxon>
        <taxon>Alphaproteobacteria</taxon>
        <taxon>Acetobacterales</taxon>
        <taxon>Acetobacteraceae</taxon>
        <taxon>Formicincola</taxon>
    </lineage>
</organism>
<reference evidence="1 2" key="1">
    <citation type="submission" date="2019-03" db="EMBL/GenBank/DDBJ databases">
        <title>The complete genome sequence of Swingsia_sp. F3b2 LMG30590(T).</title>
        <authorList>
            <person name="Chua K.-O."/>
            <person name="Chan K.-G."/>
            <person name="See-Too W.-S."/>
        </authorList>
    </citation>
    <scope>NUCLEOTIDE SEQUENCE [LARGE SCALE GENOMIC DNA]</scope>
    <source>
        <strain evidence="1 2">F3b2</strain>
    </source>
</reference>
<dbReference type="AlphaFoldDB" id="A0A4Y6UCJ7"/>
<sequence length="219" mass="22353">MANYKVTLNSTSVLSDNTAGPSWSTDFTLPGIATSAELAGYMPLSGGTINGAVTLQSAAEAKPWAGSWAFTAAFKNNPAQASFYAQLDDDMNARAVLGVQDANGQSTAIGLKSTTGSLLDPTGHCYTVAGGVDRMMTQSLVTRAQDGDTITFPTAFASASGVTVVCSAQPFQANDPLVAAIKEGTTAGAASFTVGIWHKDGSALKQPVNVHVIAMGKAA</sequence>
<keyword evidence="2" id="KW-1185">Reference proteome</keyword>
<gene>
    <name evidence="1" type="ORF">E3E12_08150</name>
</gene>
<dbReference type="KEGG" id="swf:E3E12_08150"/>
<evidence type="ECO:0000313" key="2">
    <source>
        <dbReference type="Proteomes" id="UP000318709"/>
    </source>
</evidence>
<proteinExistence type="predicted"/>
<evidence type="ECO:0000313" key="1">
    <source>
        <dbReference type="EMBL" id="QDH14167.1"/>
    </source>
</evidence>
<name>A0A4Y6UCJ7_9PROT</name>
<protein>
    <submittedName>
        <fullName evidence="1">Uncharacterized protein</fullName>
    </submittedName>
</protein>
<dbReference type="Proteomes" id="UP000318709">
    <property type="component" value="Chromosome"/>
</dbReference>
<dbReference type="RefSeq" id="WP_141443871.1">
    <property type="nucleotide sequence ID" value="NZ_CP038231.1"/>
</dbReference>